<evidence type="ECO:0000256" key="3">
    <source>
        <dbReference type="ARBA" id="ARBA00004721"/>
    </source>
</evidence>
<dbReference type="PANTHER" id="PTHR24305:SF166">
    <property type="entry name" value="CYTOCHROME P450 12A4, MITOCHONDRIAL-RELATED"/>
    <property type="match status" value="1"/>
</dbReference>
<dbReference type="PRINTS" id="PR00385">
    <property type="entry name" value="P450"/>
</dbReference>
<keyword evidence="6" id="KW-0812">Transmembrane</keyword>
<evidence type="ECO:0000256" key="6">
    <source>
        <dbReference type="ARBA" id="ARBA00022692"/>
    </source>
</evidence>
<dbReference type="GO" id="GO:0016705">
    <property type="term" value="F:oxidoreductase activity, acting on paired donors, with incorporation or reduction of molecular oxygen"/>
    <property type="evidence" value="ECO:0007669"/>
    <property type="project" value="InterPro"/>
</dbReference>
<evidence type="ECO:0000256" key="12">
    <source>
        <dbReference type="ARBA" id="ARBA00023136"/>
    </source>
</evidence>
<keyword evidence="5 13" id="KW-0349">Heme</keyword>
<dbReference type="GO" id="GO:0020037">
    <property type="term" value="F:heme binding"/>
    <property type="evidence" value="ECO:0007669"/>
    <property type="project" value="InterPro"/>
</dbReference>
<keyword evidence="9" id="KW-0560">Oxidoreductase</keyword>
<keyword evidence="15" id="KW-1185">Reference proteome</keyword>
<evidence type="ECO:0000313" key="15">
    <source>
        <dbReference type="Proteomes" id="UP001221142"/>
    </source>
</evidence>
<evidence type="ECO:0000256" key="7">
    <source>
        <dbReference type="ARBA" id="ARBA00022723"/>
    </source>
</evidence>
<dbReference type="InterPro" id="IPR002401">
    <property type="entry name" value="Cyt_P450_E_grp-I"/>
</dbReference>
<dbReference type="AlphaFoldDB" id="A0AAD7BPS0"/>
<dbReference type="GO" id="GO:0005506">
    <property type="term" value="F:iron ion binding"/>
    <property type="evidence" value="ECO:0007669"/>
    <property type="project" value="InterPro"/>
</dbReference>
<comment type="pathway">
    <text evidence="3">Secondary metabolite biosynthesis; terpenoid biosynthesis.</text>
</comment>
<evidence type="ECO:0000256" key="5">
    <source>
        <dbReference type="ARBA" id="ARBA00022617"/>
    </source>
</evidence>
<evidence type="ECO:0000256" key="10">
    <source>
        <dbReference type="ARBA" id="ARBA00023004"/>
    </source>
</evidence>
<dbReference type="InterPro" id="IPR001128">
    <property type="entry name" value="Cyt_P450"/>
</dbReference>
<keyword evidence="7 13" id="KW-0479">Metal-binding</keyword>
<feature type="binding site" description="axial binding residue" evidence="13">
    <location>
        <position position="472"/>
    </location>
    <ligand>
        <name>heme</name>
        <dbReference type="ChEBI" id="CHEBI:30413"/>
    </ligand>
    <ligandPart>
        <name>Fe</name>
        <dbReference type="ChEBI" id="CHEBI:18248"/>
    </ligandPart>
</feature>
<proteinExistence type="inferred from homology"/>
<evidence type="ECO:0000256" key="13">
    <source>
        <dbReference type="PIRSR" id="PIRSR602401-1"/>
    </source>
</evidence>
<gene>
    <name evidence="14" type="ORF">FB45DRAFT_56120</name>
</gene>
<accession>A0AAD7BPS0</accession>
<evidence type="ECO:0000256" key="2">
    <source>
        <dbReference type="ARBA" id="ARBA00004370"/>
    </source>
</evidence>
<keyword evidence="8" id="KW-1133">Transmembrane helix</keyword>
<protein>
    <submittedName>
        <fullName evidence="14">Cytochrome P450</fullName>
    </submittedName>
</protein>
<dbReference type="GO" id="GO:0016020">
    <property type="term" value="C:membrane"/>
    <property type="evidence" value="ECO:0007669"/>
    <property type="project" value="UniProtKB-SubCell"/>
</dbReference>
<comment type="caution">
    <text evidence="14">The sequence shown here is derived from an EMBL/GenBank/DDBJ whole genome shotgun (WGS) entry which is preliminary data.</text>
</comment>
<dbReference type="Pfam" id="PF00067">
    <property type="entry name" value="p450"/>
    <property type="match status" value="1"/>
</dbReference>
<comment type="subcellular location">
    <subcellularLocation>
        <location evidence="2">Membrane</location>
    </subcellularLocation>
</comment>
<dbReference type="InterPro" id="IPR036396">
    <property type="entry name" value="Cyt_P450_sf"/>
</dbReference>
<evidence type="ECO:0000256" key="9">
    <source>
        <dbReference type="ARBA" id="ARBA00023002"/>
    </source>
</evidence>
<reference evidence="14" key="1">
    <citation type="submission" date="2023-03" db="EMBL/GenBank/DDBJ databases">
        <title>Massive genome expansion in bonnet fungi (Mycena s.s.) driven by repeated elements and novel gene families across ecological guilds.</title>
        <authorList>
            <consortium name="Lawrence Berkeley National Laboratory"/>
            <person name="Harder C.B."/>
            <person name="Miyauchi S."/>
            <person name="Viragh M."/>
            <person name="Kuo A."/>
            <person name="Thoen E."/>
            <person name="Andreopoulos B."/>
            <person name="Lu D."/>
            <person name="Skrede I."/>
            <person name="Drula E."/>
            <person name="Henrissat B."/>
            <person name="Morin E."/>
            <person name="Kohler A."/>
            <person name="Barry K."/>
            <person name="LaButti K."/>
            <person name="Morin E."/>
            <person name="Salamov A."/>
            <person name="Lipzen A."/>
            <person name="Mereny Z."/>
            <person name="Hegedus B."/>
            <person name="Baldrian P."/>
            <person name="Stursova M."/>
            <person name="Weitz H."/>
            <person name="Taylor A."/>
            <person name="Grigoriev I.V."/>
            <person name="Nagy L.G."/>
            <person name="Martin F."/>
            <person name="Kauserud H."/>
        </authorList>
    </citation>
    <scope>NUCLEOTIDE SEQUENCE</scope>
    <source>
        <strain evidence="14">9284</strain>
    </source>
</reference>
<dbReference type="SUPFAM" id="SSF48264">
    <property type="entry name" value="Cytochrome P450"/>
    <property type="match status" value="1"/>
</dbReference>
<evidence type="ECO:0000256" key="8">
    <source>
        <dbReference type="ARBA" id="ARBA00022989"/>
    </source>
</evidence>
<dbReference type="PROSITE" id="PS51257">
    <property type="entry name" value="PROKAR_LIPOPROTEIN"/>
    <property type="match status" value="1"/>
</dbReference>
<evidence type="ECO:0000256" key="1">
    <source>
        <dbReference type="ARBA" id="ARBA00001971"/>
    </source>
</evidence>
<evidence type="ECO:0000256" key="11">
    <source>
        <dbReference type="ARBA" id="ARBA00023033"/>
    </source>
</evidence>
<dbReference type="GO" id="GO:0004497">
    <property type="term" value="F:monooxygenase activity"/>
    <property type="evidence" value="ECO:0007669"/>
    <property type="project" value="UniProtKB-KW"/>
</dbReference>
<dbReference type="Gene3D" id="1.10.630.10">
    <property type="entry name" value="Cytochrome P450"/>
    <property type="match status" value="1"/>
</dbReference>
<comment type="similarity">
    <text evidence="4">Belongs to the cytochrome P450 family.</text>
</comment>
<keyword evidence="11" id="KW-0503">Monooxygenase</keyword>
<dbReference type="CDD" id="cd11069">
    <property type="entry name" value="CYP_FUM15-like"/>
    <property type="match status" value="1"/>
</dbReference>
<comment type="cofactor">
    <cofactor evidence="1 13">
        <name>heme</name>
        <dbReference type="ChEBI" id="CHEBI:30413"/>
    </cofactor>
</comment>
<dbReference type="Proteomes" id="UP001221142">
    <property type="component" value="Unassembled WGS sequence"/>
</dbReference>
<name>A0AAD7BPS0_9AGAR</name>
<dbReference type="EMBL" id="JARKIF010000011">
    <property type="protein sequence ID" value="KAJ7626907.1"/>
    <property type="molecule type" value="Genomic_DNA"/>
</dbReference>
<keyword evidence="10 13" id="KW-0408">Iron</keyword>
<dbReference type="PRINTS" id="PR00463">
    <property type="entry name" value="EP450I"/>
</dbReference>
<dbReference type="PANTHER" id="PTHR24305">
    <property type="entry name" value="CYTOCHROME P450"/>
    <property type="match status" value="1"/>
</dbReference>
<sequence length="540" mass="60714">MILRILLPILGTFACYALFHAAQFLYRELTSPLRFIVGPPSPSLLLGNFKKVSDDFDLMSRWRKQFGRTFRFRGLFSISELHTSDLKALNHVVGDNTIYRRAPAQRDQQKRMLGTGILYMETDQHKRQRRIMNQAFGVPQVKLLTEVFLEKAVQLRDIWAARVEGDGSMVDVFDGLRRVTLDVIGQAGFDYNFNALDDKPNELNNVFTELMHSPHAQSYAAVRLAQSIVPILKLFPLPGSRIVARARVVMDAIGGHIVSGSKAALEEERASTGKGVSLTGRRDLLSVLLKSNLSKDLPDNQRMSDEEVVAQIPTFFLAGHETTSASVAWALYALSLHPKVQSKLRDELFTLPTDSPSMDELNSLPYFEAFVRETMRLHAPAVFTTRMAMQDDVLPLAKPYVDQQGNEHHSLPIRKGQIIHIPIWAVNTDKEIWGEDALEFKPERWNNLPEGVKGIPGVWANLLSFYGGPHNCIGYRFSLAEMKALLFTFLRAFEFAPALPEGDIVPKIAGLIQRPNVLVGTKHFKRGSGLPLVVKAYKRD</sequence>
<evidence type="ECO:0000313" key="14">
    <source>
        <dbReference type="EMBL" id="KAJ7626907.1"/>
    </source>
</evidence>
<organism evidence="14 15">
    <name type="scientific">Roridomyces roridus</name>
    <dbReference type="NCBI Taxonomy" id="1738132"/>
    <lineage>
        <taxon>Eukaryota</taxon>
        <taxon>Fungi</taxon>
        <taxon>Dikarya</taxon>
        <taxon>Basidiomycota</taxon>
        <taxon>Agaricomycotina</taxon>
        <taxon>Agaricomycetes</taxon>
        <taxon>Agaricomycetidae</taxon>
        <taxon>Agaricales</taxon>
        <taxon>Marasmiineae</taxon>
        <taxon>Mycenaceae</taxon>
        <taxon>Roridomyces</taxon>
    </lineage>
</organism>
<keyword evidence="12" id="KW-0472">Membrane</keyword>
<dbReference type="InterPro" id="IPR050121">
    <property type="entry name" value="Cytochrome_P450_monoxygenase"/>
</dbReference>
<evidence type="ECO:0000256" key="4">
    <source>
        <dbReference type="ARBA" id="ARBA00010617"/>
    </source>
</evidence>